<gene>
    <name evidence="4" type="ORF">ACFQV2_29125</name>
</gene>
<evidence type="ECO:0000259" key="2">
    <source>
        <dbReference type="Pfam" id="PF00905"/>
    </source>
</evidence>
<sequence length="599" mass="62732">MRSLRRPSALAAALIAVLPLSGCGLFGEDSGPRDVAAQFVAAFAGGDSTTAASHTDTPESAKALMDQVRERLKPATVQASVVEVGEAGDADVTKARYSVTWDLGKGRNWTYESAFELRRGDEAWKVHWAPSVLHPKLASGQSVAVETLESPLAPVLDRDGTPLLAPTRVISVLFEKAKSDNPDAVAGTLARALSGIDKSITKKSILDGAAKSATYTVVALRETDYSAVKSAIYELPGVRFTSESRLLAPDKTFAPSLVPAIRKQVEESVEGKAGWRVHTVDSTGAEVEELFAEDAEPADAVRTVLSVKTQKAAENALRSEKKPAMLVAIQPSTGEVLAVAQNAAADKQGQLALMGRYPPGSTFKIVTAAEALDSGMAKADTKLGCPATTTVNGRVIPNSNKFDKGTIPLHSAFAFSCNTTFADLAVKMEPSALTDMATRLGLGVDFVVPGVTTITGSVPPAEDVVERAEDGFGQGRVVASPFGMALVTSTVVSGRMLPPVLMEGATTEANLTPEAVPDSVLAPIRRMMREVVTSGTATALNRFPDMHGKTGTAQFGDGTRSHGWFVGYRGDLAVAVLITDAGTSGPAVAATGRFLDGLR</sequence>
<proteinExistence type="predicted"/>
<accession>A0ABW2TSV2</accession>
<dbReference type="SUPFAM" id="SSF56519">
    <property type="entry name" value="Penicillin binding protein dimerisation domain"/>
    <property type="match status" value="1"/>
</dbReference>
<feature type="domain" description="NTF2-like N-terminal transpeptidase" evidence="3">
    <location>
        <begin position="32"/>
        <end position="141"/>
    </location>
</feature>
<dbReference type="InterPro" id="IPR007887">
    <property type="entry name" value="MecA_N"/>
</dbReference>
<dbReference type="Pfam" id="PF00905">
    <property type="entry name" value="Transpeptidase"/>
    <property type="match status" value="1"/>
</dbReference>
<dbReference type="Proteomes" id="UP001596512">
    <property type="component" value="Unassembled WGS sequence"/>
</dbReference>
<dbReference type="PANTHER" id="PTHR30627">
    <property type="entry name" value="PEPTIDOGLYCAN D,D-TRANSPEPTIDASE"/>
    <property type="match status" value="1"/>
</dbReference>
<keyword evidence="5" id="KW-1185">Reference proteome</keyword>
<protein>
    <submittedName>
        <fullName evidence="4">Penicillin-binding transpeptidase domain-containing protein</fullName>
    </submittedName>
</protein>
<dbReference type="Gene3D" id="3.90.1310.10">
    <property type="entry name" value="Penicillin-binding protein 2a (Domain 2)"/>
    <property type="match status" value="1"/>
</dbReference>
<feature type="domain" description="Penicillin-binding protein transpeptidase" evidence="2">
    <location>
        <begin position="325"/>
        <end position="586"/>
    </location>
</feature>
<feature type="chain" id="PRO_5045103613" evidence="1">
    <location>
        <begin position="23"/>
        <end position="599"/>
    </location>
</feature>
<evidence type="ECO:0000313" key="5">
    <source>
        <dbReference type="Proteomes" id="UP001596512"/>
    </source>
</evidence>
<dbReference type="InterPro" id="IPR001460">
    <property type="entry name" value="PCN-bd_Tpept"/>
</dbReference>
<evidence type="ECO:0000259" key="3">
    <source>
        <dbReference type="Pfam" id="PF05223"/>
    </source>
</evidence>
<reference evidence="5" key="1">
    <citation type="journal article" date="2019" name="Int. J. Syst. Evol. Microbiol.">
        <title>The Global Catalogue of Microorganisms (GCM) 10K type strain sequencing project: providing services to taxonomists for standard genome sequencing and annotation.</title>
        <authorList>
            <consortium name="The Broad Institute Genomics Platform"/>
            <consortium name="The Broad Institute Genome Sequencing Center for Infectious Disease"/>
            <person name="Wu L."/>
            <person name="Ma J."/>
        </authorList>
    </citation>
    <scope>NUCLEOTIDE SEQUENCE [LARGE SCALE GENOMIC DNA]</scope>
    <source>
        <strain evidence="5">JCM 17695</strain>
    </source>
</reference>
<dbReference type="PANTHER" id="PTHR30627:SF24">
    <property type="entry name" value="PENICILLIN-BINDING PROTEIN 4B"/>
    <property type="match status" value="1"/>
</dbReference>
<keyword evidence="1" id="KW-0732">Signal</keyword>
<name>A0ABW2TSV2_9PSEU</name>
<evidence type="ECO:0000313" key="4">
    <source>
        <dbReference type="EMBL" id="MFC7616910.1"/>
    </source>
</evidence>
<dbReference type="SUPFAM" id="SSF56601">
    <property type="entry name" value="beta-lactamase/transpeptidase-like"/>
    <property type="match status" value="1"/>
</dbReference>
<dbReference type="InterPro" id="IPR012338">
    <property type="entry name" value="Beta-lactam/transpept-like"/>
</dbReference>
<dbReference type="EMBL" id="JBHTEY010000004">
    <property type="protein sequence ID" value="MFC7616910.1"/>
    <property type="molecule type" value="Genomic_DNA"/>
</dbReference>
<comment type="caution">
    <text evidence="4">The sequence shown here is derived from an EMBL/GenBank/DDBJ whole genome shotgun (WGS) entry which is preliminary data.</text>
</comment>
<organism evidence="4 5">
    <name type="scientific">Actinokineospora soli</name>
    <dbReference type="NCBI Taxonomy" id="1048753"/>
    <lineage>
        <taxon>Bacteria</taxon>
        <taxon>Bacillati</taxon>
        <taxon>Actinomycetota</taxon>
        <taxon>Actinomycetes</taxon>
        <taxon>Pseudonocardiales</taxon>
        <taxon>Pseudonocardiaceae</taxon>
        <taxon>Actinokineospora</taxon>
    </lineage>
</organism>
<feature type="signal peptide" evidence="1">
    <location>
        <begin position="1"/>
        <end position="22"/>
    </location>
</feature>
<dbReference type="Pfam" id="PF05223">
    <property type="entry name" value="MecA_N"/>
    <property type="match status" value="1"/>
</dbReference>
<dbReference type="InterPro" id="IPR036138">
    <property type="entry name" value="PBP_dimer_sf"/>
</dbReference>
<dbReference type="Gene3D" id="3.40.710.10">
    <property type="entry name" value="DD-peptidase/beta-lactamase superfamily"/>
    <property type="match status" value="1"/>
</dbReference>
<evidence type="ECO:0000256" key="1">
    <source>
        <dbReference type="SAM" id="SignalP"/>
    </source>
</evidence>
<dbReference type="InterPro" id="IPR050515">
    <property type="entry name" value="Beta-lactam/transpept"/>
</dbReference>